<keyword evidence="3" id="KW-0547">Nucleotide-binding</keyword>
<feature type="transmembrane region" description="Helical" evidence="7">
    <location>
        <begin position="280"/>
        <end position="304"/>
    </location>
</feature>
<dbReference type="EMBL" id="ABYW01000005">
    <property type="protein sequence ID" value="EEE41794.1"/>
    <property type="molecule type" value="Genomic_DNA"/>
</dbReference>
<dbReference type="CDD" id="cd07346">
    <property type="entry name" value="ABC_6TM_exporters"/>
    <property type="match status" value="1"/>
</dbReference>
<evidence type="ECO:0000256" key="3">
    <source>
        <dbReference type="ARBA" id="ARBA00022741"/>
    </source>
</evidence>
<dbReference type="InterPro" id="IPR017871">
    <property type="entry name" value="ABC_transporter-like_CS"/>
</dbReference>
<name>B9AEA4_METSM</name>
<evidence type="ECO:0000256" key="4">
    <source>
        <dbReference type="ARBA" id="ARBA00022840"/>
    </source>
</evidence>
<dbReference type="GO" id="GO:0034040">
    <property type="term" value="F:ATPase-coupled lipid transmembrane transporter activity"/>
    <property type="evidence" value="ECO:0007669"/>
    <property type="project" value="TreeGrafter"/>
</dbReference>
<feature type="transmembrane region" description="Helical" evidence="7">
    <location>
        <begin position="62"/>
        <end position="82"/>
    </location>
</feature>
<dbReference type="PROSITE" id="PS50893">
    <property type="entry name" value="ABC_TRANSPORTER_2"/>
    <property type="match status" value="1"/>
</dbReference>
<evidence type="ECO:0000259" key="9">
    <source>
        <dbReference type="PROSITE" id="PS50929"/>
    </source>
</evidence>
<proteinExistence type="predicted"/>
<dbReference type="InterPro" id="IPR011527">
    <property type="entry name" value="ABC1_TM_dom"/>
</dbReference>
<organism evidence="10 11">
    <name type="scientific">Methanobrevibacter smithii DSM 2375</name>
    <dbReference type="NCBI Taxonomy" id="483214"/>
    <lineage>
        <taxon>Archaea</taxon>
        <taxon>Methanobacteriati</taxon>
        <taxon>Methanobacteriota</taxon>
        <taxon>Methanomada group</taxon>
        <taxon>Methanobacteria</taxon>
        <taxon>Methanobacteriales</taxon>
        <taxon>Methanobacteriaceae</taxon>
        <taxon>Methanobrevibacter</taxon>
    </lineage>
</organism>
<evidence type="ECO:0000313" key="11">
    <source>
        <dbReference type="Proteomes" id="UP000003489"/>
    </source>
</evidence>
<keyword evidence="4 10" id="KW-0067">ATP-binding</keyword>
<dbReference type="InterPro" id="IPR027417">
    <property type="entry name" value="P-loop_NTPase"/>
</dbReference>
<reference evidence="10 11" key="2">
    <citation type="submission" date="2008-11" db="EMBL/GenBank/DDBJ databases">
        <title>Draft genome sequence of Methanobrevibacter smithii (DSM 2375).</title>
        <authorList>
            <person name="Sudarsanam P."/>
            <person name="Ley R."/>
            <person name="Guruge J."/>
            <person name="Turnbaugh P.J."/>
            <person name="Mahowald M."/>
            <person name="Liep D."/>
            <person name="Gordon J."/>
        </authorList>
    </citation>
    <scope>NUCLEOTIDE SEQUENCE [LARGE SCALE GENOMIC DNA]</scope>
    <source>
        <strain evidence="10 11">DSM 2375</strain>
    </source>
</reference>
<keyword evidence="2 7" id="KW-0812">Transmembrane</keyword>
<feature type="transmembrane region" description="Helical" evidence="7">
    <location>
        <begin position="256"/>
        <end position="274"/>
    </location>
</feature>
<evidence type="ECO:0000256" key="6">
    <source>
        <dbReference type="ARBA" id="ARBA00023136"/>
    </source>
</evidence>
<dbReference type="Pfam" id="PF00005">
    <property type="entry name" value="ABC_tran"/>
    <property type="match status" value="1"/>
</dbReference>
<dbReference type="InterPro" id="IPR003593">
    <property type="entry name" value="AAA+_ATPase"/>
</dbReference>
<dbReference type="PANTHER" id="PTHR24221:SF654">
    <property type="entry name" value="ATP-BINDING CASSETTE SUB-FAMILY B MEMBER 6"/>
    <property type="match status" value="1"/>
</dbReference>
<dbReference type="GO" id="GO:0016887">
    <property type="term" value="F:ATP hydrolysis activity"/>
    <property type="evidence" value="ECO:0007669"/>
    <property type="project" value="InterPro"/>
</dbReference>
<dbReference type="InterPro" id="IPR036640">
    <property type="entry name" value="ABC1_TM_sf"/>
</dbReference>
<dbReference type="GO" id="GO:0016020">
    <property type="term" value="C:membrane"/>
    <property type="evidence" value="ECO:0007669"/>
    <property type="project" value="UniProtKB-SubCell"/>
</dbReference>
<evidence type="ECO:0000256" key="2">
    <source>
        <dbReference type="ARBA" id="ARBA00022692"/>
    </source>
</evidence>
<dbReference type="AlphaFoldDB" id="B9AEA4"/>
<feature type="domain" description="ABC transporter" evidence="8">
    <location>
        <begin position="339"/>
        <end position="573"/>
    </location>
</feature>
<protein>
    <submittedName>
        <fullName evidence="10">ABC transporter, ATP-binding protein</fullName>
    </submittedName>
</protein>
<dbReference type="PROSITE" id="PS50929">
    <property type="entry name" value="ABC_TM1F"/>
    <property type="match status" value="1"/>
</dbReference>
<reference evidence="10 11" key="1">
    <citation type="submission" date="2008-10" db="EMBL/GenBank/DDBJ databases">
        <authorList>
            <person name="Fulton L."/>
            <person name="Clifton S."/>
            <person name="Fulton B."/>
            <person name="Xu J."/>
            <person name="Minx P."/>
            <person name="Pepin K.H."/>
            <person name="Johnson M."/>
            <person name="Bhonagiri V."/>
            <person name="Nash W.E."/>
            <person name="Mardis E.R."/>
            <person name="Wilson R.K."/>
        </authorList>
    </citation>
    <scope>NUCLEOTIDE SEQUENCE [LARGE SCALE GENOMIC DNA]</scope>
    <source>
        <strain evidence="10 11">DSM 2375</strain>
    </source>
</reference>
<feature type="transmembrane region" description="Helical" evidence="7">
    <location>
        <begin position="21"/>
        <end position="50"/>
    </location>
</feature>
<dbReference type="Gene3D" id="3.40.50.300">
    <property type="entry name" value="P-loop containing nucleotide triphosphate hydrolases"/>
    <property type="match status" value="1"/>
</dbReference>
<dbReference type="PANTHER" id="PTHR24221">
    <property type="entry name" value="ATP-BINDING CASSETTE SUB-FAMILY B"/>
    <property type="match status" value="1"/>
</dbReference>
<dbReference type="FunFam" id="3.40.50.300:FF:001443">
    <property type="entry name" value="ABC transporter, ATP-binding protein"/>
    <property type="match status" value="1"/>
</dbReference>
<evidence type="ECO:0000259" key="8">
    <source>
        <dbReference type="PROSITE" id="PS50893"/>
    </source>
</evidence>
<dbReference type="Proteomes" id="UP000003489">
    <property type="component" value="Unassembled WGS sequence"/>
</dbReference>
<dbReference type="Pfam" id="PF00664">
    <property type="entry name" value="ABC_membrane"/>
    <property type="match status" value="1"/>
</dbReference>
<evidence type="ECO:0000256" key="7">
    <source>
        <dbReference type="SAM" id="Phobius"/>
    </source>
</evidence>
<dbReference type="GO" id="GO:0005524">
    <property type="term" value="F:ATP binding"/>
    <property type="evidence" value="ECO:0007669"/>
    <property type="project" value="UniProtKB-KW"/>
</dbReference>
<dbReference type="Gene3D" id="1.20.1560.10">
    <property type="entry name" value="ABC transporter type 1, transmembrane domain"/>
    <property type="match status" value="1"/>
</dbReference>
<keyword evidence="6 7" id="KW-0472">Membrane</keyword>
<dbReference type="SUPFAM" id="SSF52540">
    <property type="entry name" value="P-loop containing nucleoside triphosphate hydrolases"/>
    <property type="match status" value="1"/>
</dbReference>
<dbReference type="PATRIC" id="fig|483214.13.peg.656"/>
<comment type="caution">
    <text evidence="10">The sequence shown here is derived from an EMBL/GenBank/DDBJ whole genome shotgun (WGS) entry which is preliminary data.</text>
</comment>
<sequence length="582" mass="64699">MMLSEFFTKRFGLTKEGSDNLIKGIFYTALLNISFMFPVGLYALLIYLWVEQLTVGEIINPNLGIFILLILIVLGIIFAFAWKQYHFVFNTTYVESGNRRINLGENLRKLPLSFFENRDLADLTATIMNDCTDLEHVFSHAVPQLMGSIISLCIVSVGMFLFDWRLAIALLWVVPVAFIILFISKRLIYIGGDRIMADLLNCGDAVQECIESIGDLKSYNCEEEYYGKIGSLTSTIEKSRINAELMATSGVIVGKVVLNLGIVSVILLGSYLIINSQISIFTFLIFLIASATVYSPLENGLIFLAEIFMMDNKITRAQEIESLVVEGGLADYSLDSYDVEFENVSFNYDDLKDVLTDISFTAKQGEVTALVGPSGGGKSTVSKLAARFWDPVSGTVSLGGQDLSKLNSEKLLENFSIVFQDVILFNNSILENIRVGRKDATDEEVIEAARLAECEEFVFKLPNGYDTVIGENGELLSGGQRQRISIARALLKDANVILLDEATSFLDVENESKIQKALSELIKNKTVIIIAHRMRTIANADRIVVLDDGKIVEQGMPEELIADNGLFKKMVDLQNLSGEWQI</sequence>
<feature type="domain" description="ABC transmembrane type-1" evidence="9">
    <location>
        <begin position="41"/>
        <end position="299"/>
    </location>
</feature>
<gene>
    <name evidence="10" type="ORF">METSMIALI_00681</name>
</gene>
<evidence type="ECO:0000256" key="5">
    <source>
        <dbReference type="ARBA" id="ARBA00022989"/>
    </source>
</evidence>
<dbReference type="SUPFAM" id="SSF90123">
    <property type="entry name" value="ABC transporter transmembrane region"/>
    <property type="match status" value="1"/>
</dbReference>
<feature type="transmembrane region" description="Helical" evidence="7">
    <location>
        <begin position="145"/>
        <end position="162"/>
    </location>
</feature>
<dbReference type="PROSITE" id="PS00211">
    <property type="entry name" value="ABC_TRANSPORTER_1"/>
    <property type="match status" value="1"/>
</dbReference>
<dbReference type="GO" id="GO:0140359">
    <property type="term" value="F:ABC-type transporter activity"/>
    <property type="evidence" value="ECO:0007669"/>
    <property type="project" value="InterPro"/>
</dbReference>
<dbReference type="InterPro" id="IPR039421">
    <property type="entry name" value="Type_1_exporter"/>
</dbReference>
<accession>B9AEA4</accession>
<dbReference type="HOGENOM" id="CLU_000604_84_9_2"/>
<keyword evidence="5 7" id="KW-1133">Transmembrane helix</keyword>
<feature type="transmembrane region" description="Helical" evidence="7">
    <location>
        <begin position="168"/>
        <end position="188"/>
    </location>
</feature>
<evidence type="ECO:0000256" key="1">
    <source>
        <dbReference type="ARBA" id="ARBA00004141"/>
    </source>
</evidence>
<comment type="subcellular location">
    <subcellularLocation>
        <location evidence="1">Membrane</location>
        <topology evidence="1">Multi-pass membrane protein</topology>
    </subcellularLocation>
</comment>
<dbReference type="SMART" id="SM00382">
    <property type="entry name" value="AAA"/>
    <property type="match status" value="1"/>
</dbReference>
<dbReference type="InterPro" id="IPR003439">
    <property type="entry name" value="ABC_transporter-like_ATP-bd"/>
</dbReference>
<evidence type="ECO:0000313" key="10">
    <source>
        <dbReference type="EMBL" id="EEE41794.1"/>
    </source>
</evidence>